<reference evidence="2" key="1">
    <citation type="submission" date="2014-08" db="EMBL/GenBank/DDBJ databases">
        <authorList>
            <person name="Moulin L."/>
        </authorList>
    </citation>
    <scope>NUCLEOTIDE SEQUENCE [LARGE SCALE GENOMIC DNA]</scope>
</reference>
<evidence type="ECO:0000313" key="2">
    <source>
        <dbReference type="Proteomes" id="UP000045285"/>
    </source>
</evidence>
<proteinExistence type="predicted"/>
<dbReference type="EMBL" id="CCMZ01000013">
    <property type="protein sequence ID" value="CDX16072.1"/>
    <property type="molecule type" value="Genomic_DNA"/>
</dbReference>
<dbReference type="AlphaFoldDB" id="A0A090DJ62"/>
<accession>A0A090DJ62</accession>
<gene>
    <name evidence="1" type="ORF">MPL3356_200041</name>
</gene>
<evidence type="ECO:0000313" key="1">
    <source>
        <dbReference type="EMBL" id="CDX16072.1"/>
    </source>
</evidence>
<protein>
    <submittedName>
        <fullName evidence="1">Uncharacterized protein</fullName>
    </submittedName>
</protein>
<organism evidence="1 2">
    <name type="scientific">Mesorhizobium plurifarium</name>
    <dbReference type="NCBI Taxonomy" id="69974"/>
    <lineage>
        <taxon>Bacteria</taxon>
        <taxon>Pseudomonadati</taxon>
        <taxon>Pseudomonadota</taxon>
        <taxon>Alphaproteobacteria</taxon>
        <taxon>Hyphomicrobiales</taxon>
        <taxon>Phyllobacteriaceae</taxon>
        <taxon>Mesorhizobium</taxon>
    </lineage>
</organism>
<dbReference type="Proteomes" id="UP000045285">
    <property type="component" value="Unassembled WGS sequence"/>
</dbReference>
<name>A0A090DJ62_MESPL</name>
<sequence>MGIAFFCALASALGASLLRLQNDPVVATQRVTGVVEHVSLAPINPKAAVGRGIYYIYDIRLQDDNALVLVDGDVGTPHSIGSVVPIERQHHKHGVDTYRLLSG</sequence>
<keyword evidence="2" id="KW-1185">Reference proteome</keyword>